<dbReference type="Gene3D" id="3.40.30.10">
    <property type="entry name" value="Glutaredoxin"/>
    <property type="match status" value="1"/>
</dbReference>
<proteinExistence type="inferred from homology"/>
<dbReference type="EMBL" id="CP014796">
    <property type="protein sequence ID" value="APX22577.1"/>
    <property type="molecule type" value="Genomic_DNA"/>
</dbReference>
<dbReference type="PROSITE" id="PS51318">
    <property type="entry name" value="TAT"/>
    <property type="match status" value="1"/>
</dbReference>
<dbReference type="GO" id="GO:0016491">
    <property type="term" value="F:oxidoreductase activity"/>
    <property type="evidence" value="ECO:0007669"/>
    <property type="project" value="UniProtKB-KW"/>
</dbReference>
<evidence type="ECO:0000256" key="3">
    <source>
        <dbReference type="ARBA" id="ARBA00022729"/>
    </source>
</evidence>
<evidence type="ECO:0000313" key="8">
    <source>
        <dbReference type="EMBL" id="APX22577.1"/>
    </source>
</evidence>
<dbReference type="AlphaFoldDB" id="A0A1U7D332"/>
<comment type="function">
    <text evidence="1">May be required for disulfide bond formation in some proteins.</text>
</comment>
<comment type="similarity">
    <text evidence="2">Belongs to the thioredoxin family. DsbA subfamily.</text>
</comment>
<dbReference type="SUPFAM" id="SSF52833">
    <property type="entry name" value="Thioredoxin-like"/>
    <property type="match status" value="1"/>
</dbReference>
<evidence type="ECO:0000256" key="1">
    <source>
        <dbReference type="ARBA" id="ARBA00003565"/>
    </source>
</evidence>
<keyword evidence="3" id="KW-0732">Signal</keyword>
<dbReference type="PROSITE" id="PS51352">
    <property type="entry name" value="THIOREDOXIN_2"/>
    <property type="match status" value="1"/>
</dbReference>
<keyword evidence="4" id="KW-0560">Oxidoreductase</keyword>
<evidence type="ECO:0000256" key="2">
    <source>
        <dbReference type="ARBA" id="ARBA00005791"/>
    </source>
</evidence>
<keyword evidence="9" id="KW-1185">Reference proteome</keyword>
<dbReference type="STRING" id="1229727.Ga0080559_TMP1781"/>
<dbReference type="PANTHER" id="PTHR13887">
    <property type="entry name" value="GLUTATHIONE S-TRANSFERASE KAPPA"/>
    <property type="match status" value="1"/>
</dbReference>
<name>A0A1U7D332_9RHOB</name>
<dbReference type="InterPro" id="IPR006311">
    <property type="entry name" value="TAT_signal"/>
</dbReference>
<accession>A0A1U7D332</accession>
<dbReference type="InterPro" id="IPR012336">
    <property type="entry name" value="Thioredoxin-like_fold"/>
</dbReference>
<evidence type="ECO:0000256" key="4">
    <source>
        <dbReference type="ARBA" id="ARBA00023002"/>
    </source>
</evidence>
<dbReference type="OrthoDB" id="9780147at2"/>
<feature type="domain" description="Thioredoxin" evidence="7">
    <location>
        <begin position="13"/>
        <end position="204"/>
    </location>
</feature>
<dbReference type="InterPro" id="IPR036249">
    <property type="entry name" value="Thioredoxin-like_sf"/>
</dbReference>
<dbReference type="Pfam" id="PF13462">
    <property type="entry name" value="Thioredoxin_4"/>
    <property type="match status" value="1"/>
</dbReference>
<evidence type="ECO:0000256" key="6">
    <source>
        <dbReference type="ARBA" id="ARBA00023284"/>
    </source>
</evidence>
<dbReference type="RefSeq" id="WP_076622878.1">
    <property type="nucleotide sequence ID" value="NZ_BMEW01000004.1"/>
</dbReference>
<gene>
    <name evidence="8" type="ORF">Ga0080559_TMP1781</name>
</gene>
<evidence type="ECO:0000256" key="5">
    <source>
        <dbReference type="ARBA" id="ARBA00023157"/>
    </source>
</evidence>
<keyword evidence="6" id="KW-0676">Redox-active center</keyword>
<evidence type="ECO:0000313" key="9">
    <source>
        <dbReference type="Proteomes" id="UP000186559"/>
    </source>
</evidence>
<dbReference type="Proteomes" id="UP000186559">
    <property type="component" value="Chromosome"/>
</dbReference>
<dbReference type="KEGG" id="tpro:Ga0080559_TMP1781"/>
<keyword evidence="5" id="KW-1015">Disulfide bond</keyword>
<dbReference type="PANTHER" id="PTHR13887:SF14">
    <property type="entry name" value="DISULFIDE BOND FORMATION PROTEIN D"/>
    <property type="match status" value="1"/>
</dbReference>
<reference evidence="8 9" key="1">
    <citation type="submission" date="2016-03" db="EMBL/GenBank/DDBJ databases">
        <title>Deep-sea bacteria in the southern Pacific.</title>
        <authorList>
            <person name="Tang K."/>
        </authorList>
    </citation>
    <scope>NUCLEOTIDE SEQUENCE [LARGE SCALE GENOMIC DNA]</scope>
    <source>
        <strain evidence="8 9">JLT2016</strain>
    </source>
</reference>
<keyword evidence="8" id="KW-0413">Isomerase</keyword>
<dbReference type="GO" id="GO:0016853">
    <property type="term" value="F:isomerase activity"/>
    <property type="evidence" value="ECO:0007669"/>
    <property type="project" value="UniProtKB-KW"/>
</dbReference>
<organism evidence="8 9">
    <name type="scientific">Salipiger profundus</name>
    <dbReference type="NCBI Taxonomy" id="1229727"/>
    <lineage>
        <taxon>Bacteria</taxon>
        <taxon>Pseudomonadati</taxon>
        <taxon>Pseudomonadota</taxon>
        <taxon>Alphaproteobacteria</taxon>
        <taxon>Rhodobacterales</taxon>
        <taxon>Roseobacteraceae</taxon>
        <taxon>Salipiger</taxon>
    </lineage>
</organism>
<dbReference type="CDD" id="cd03023">
    <property type="entry name" value="DsbA_Com1_like"/>
    <property type="match status" value="1"/>
</dbReference>
<sequence length="205" mass="21940">MTINRRALIGAGLTAGALGSVVGLPHLARAQSPSIDEVLNDPVAPEQGNPEGDVTIVEYFDYQCPYCKAMHPLLRDVVEADGNVRLVMKDWPIFGPPSTYATRLALGAVGLDRYAAVNAALMDTEARLTQEQVEEVVGAVVTLEEAQASYRENADKWNALLQRNDRQAVALGFRGTPAFAIGTTLYGGVLDRETLTGAIAKARSA</sequence>
<dbReference type="InterPro" id="IPR013766">
    <property type="entry name" value="Thioredoxin_domain"/>
</dbReference>
<protein>
    <submittedName>
        <fullName evidence="8">Protein-disulfide isomerase</fullName>
    </submittedName>
</protein>
<evidence type="ECO:0000259" key="7">
    <source>
        <dbReference type="PROSITE" id="PS51352"/>
    </source>
</evidence>